<dbReference type="PROSITE" id="PS00083">
    <property type="entry name" value="INTRADIOL_DIOXYGENAS"/>
    <property type="match status" value="1"/>
</dbReference>
<accession>A0A226X9U9</accession>
<dbReference type="PANTHER" id="PTHR33711">
    <property type="entry name" value="DIOXYGENASE, PUTATIVE (AFU_ORTHOLOGUE AFUA_2G02910)-RELATED"/>
    <property type="match status" value="1"/>
</dbReference>
<dbReference type="InterPro" id="IPR000627">
    <property type="entry name" value="Intradiol_dOase_C"/>
</dbReference>
<evidence type="ECO:0000259" key="5">
    <source>
        <dbReference type="PROSITE" id="PS00083"/>
    </source>
</evidence>
<gene>
    <name evidence="6" type="ORF">BSU04_03475</name>
</gene>
<sequence length="223" mass="24974">MITSHGRKLVIGPTDRTSEQRTPESPLFLIPEAARESFVPFVTTLPTPRHGENDLSRIAPGRPLAEGDRIEVTGRLADERGRPIRHALVEIWNANKWGRYTHSDDPAVQPLDPNFLGIGRTITDSDGNYAFYTIDPGAYLARPDIGRWRPKHVHFSILGSSARLITQMYFAGDPYLDKDPSFFLLGDAQQRHLGVRTDSPLEGFTGTYHFDITVGGRNATFFE</sequence>
<evidence type="ECO:0000256" key="4">
    <source>
        <dbReference type="SAM" id="MobiDB-lite"/>
    </source>
</evidence>
<dbReference type="Pfam" id="PF00775">
    <property type="entry name" value="Dioxygenase_C"/>
    <property type="match status" value="1"/>
</dbReference>
<feature type="region of interest" description="Disordered" evidence="4">
    <location>
        <begin position="1"/>
        <end position="24"/>
    </location>
</feature>
<proteinExistence type="inferred from homology"/>
<protein>
    <submittedName>
        <fullName evidence="6">Protocatechuate 3,4-dioxygenase beta chain</fullName>
    </submittedName>
</protein>
<comment type="similarity">
    <text evidence="1">Belongs to the intradiol ring-cleavage dioxygenase family.</text>
</comment>
<evidence type="ECO:0000256" key="2">
    <source>
        <dbReference type="ARBA" id="ARBA00022964"/>
    </source>
</evidence>
<keyword evidence="2 6" id="KW-0223">Dioxygenase</keyword>
<comment type="caution">
    <text evidence="6">The sequence shown here is derived from an EMBL/GenBank/DDBJ whole genome shotgun (WGS) entry which is preliminary data.</text>
</comment>
<reference evidence="7" key="1">
    <citation type="submission" date="2017-01" db="EMBL/GenBank/DDBJ databases">
        <title>Genome Analysis of Deinococcus marmoris KOPRI26562.</title>
        <authorList>
            <person name="Kim J.H."/>
            <person name="Oh H.-M."/>
        </authorList>
    </citation>
    <scope>NUCLEOTIDE SEQUENCE [LARGE SCALE GENOMIC DNA]</scope>
    <source>
        <strain evidence="7">PAMC 26633</strain>
    </source>
</reference>
<evidence type="ECO:0000313" key="7">
    <source>
        <dbReference type="Proteomes" id="UP000214720"/>
    </source>
</evidence>
<keyword evidence="3" id="KW-0560">Oxidoreductase</keyword>
<name>A0A226X9U9_CABSO</name>
<dbReference type="InterPro" id="IPR050770">
    <property type="entry name" value="Intradiol_RC_Dioxygenase"/>
</dbReference>
<evidence type="ECO:0000256" key="1">
    <source>
        <dbReference type="ARBA" id="ARBA00007825"/>
    </source>
</evidence>
<dbReference type="SUPFAM" id="SSF49482">
    <property type="entry name" value="Aromatic compound dioxygenase"/>
    <property type="match status" value="1"/>
</dbReference>
<dbReference type="PANTHER" id="PTHR33711:SF10">
    <property type="entry name" value="INTRADIOL RING-CLEAVAGE DIOXYGENASES DOMAIN-CONTAINING PROTEIN"/>
    <property type="match status" value="1"/>
</dbReference>
<dbReference type="Proteomes" id="UP000214720">
    <property type="component" value="Unassembled WGS sequence"/>
</dbReference>
<dbReference type="EMBL" id="MTHB01000024">
    <property type="protein sequence ID" value="OXC80083.1"/>
    <property type="molecule type" value="Genomic_DNA"/>
</dbReference>
<dbReference type="Gene3D" id="2.60.130.10">
    <property type="entry name" value="Aromatic compound dioxygenase"/>
    <property type="match status" value="1"/>
</dbReference>
<feature type="domain" description="Intradiol ring-cleavage dioxygenases" evidence="5">
    <location>
        <begin position="72"/>
        <end position="100"/>
    </location>
</feature>
<dbReference type="AlphaFoldDB" id="A0A226X9U9"/>
<dbReference type="GO" id="GO:0008199">
    <property type="term" value="F:ferric iron binding"/>
    <property type="evidence" value="ECO:0007669"/>
    <property type="project" value="InterPro"/>
</dbReference>
<evidence type="ECO:0000313" key="6">
    <source>
        <dbReference type="EMBL" id="OXC80083.1"/>
    </source>
</evidence>
<dbReference type="RefSeq" id="WP_218827223.1">
    <property type="nucleotide sequence ID" value="NZ_MTHB01000024.1"/>
</dbReference>
<organism evidence="6 7">
    <name type="scientific">Caballeronia sordidicola</name>
    <name type="common">Burkholderia sordidicola</name>
    <dbReference type="NCBI Taxonomy" id="196367"/>
    <lineage>
        <taxon>Bacteria</taxon>
        <taxon>Pseudomonadati</taxon>
        <taxon>Pseudomonadota</taxon>
        <taxon>Betaproteobacteria</taxon>
        <taxon>Burkholderiales</taxon>
        <taxon>Burkholderiaceae</taxon>
        <taxon>Caballeronia</taxon>
    </lineage>
</organism>
<dbReference type="GO" id="GO:0016702">
    <property type="term" value="F:oxidoreductase activity, acting on single donors with incorporation of molecular oxygen, incorporation of two atoms of oxygen"/>
    <property type="evidence" value="ECO:0007669"/>
    <property type="project" value="InterPro"/>
</dbReference>
<dbReference type="InterPro" id="IPR015889">
    <property type="entry name" value="Intradiol_dOase_core"/>
</dbReference>
<evidence type="ECO:0000256" key="3">
    <source>
        <dbReference type="ARBA" id="ARBA00023002"/>
    </source>
</evidence>